<reference evidence="4 5" key="1">
    <citation type="submission" date="2019-10" db="EMBL/GenBank/DDBJ databases">
        <title>Genome Sequences from Six Type Strain Members of the Archaeal Family Sulfolobaceae: Acidianus ambivalens, Acidianus infernus, Metallosphaera prunae, Stygiolobus azoricus, Sulfolobus metallicus, and Sulfurisphaera ohwakuensis.</title>
        <authorList>
            <person name="Counts J.A."/>
            <person name="Kelly R.M."/>
        </authorList>
    </citation>
    <scope>NUCLEOTIDE SEQUENCE [LARGE SCALE GENOMIC DNA]</scope>
    <source>
        <strain evidence="4 5">TA-1</strain>
    </source>
</reference>
<dbReference type="PANTHER" id="PTHR35901">
    <property type="entry name" value="RIBONUCLEASE VAPC3"/>
    <property type="match status" value="1"/>
</dbReference>
<dbReference type="Proteomes" id="UP000582213">
    <property type="component" value="Unassembled WGS sequence"/>
</dbReference>
<protein>
    <submittedName>
        <fullName evidence="4">PIN domain-containing protein</fullName>
    </submittedName>
    <submittedName>
        <fullName evidence="3">Putative nucleic acid-binding protein</fullName>
    </submittedName>
</protein>
<evidence type="ECO:0000313" key="3">
    <source>
        <dbReference type="EMBL" id="MBB5254149.1"/>
    </source>
</evidence>
<evidence type="ECO:0000313" key="6">
    <source>
        <dbReference type="Proteomes" id="UP000582213"/>
    </source>
</evidence>
<dbReference type="KEGG" id="soh:D1869_04425"/>
<dbReference type="InterPro" id="IPR002716">
    <property type="entry name" value="PIN_dom"/>
</dbReference>
<feature type="domain" description="PIN" evidence="2">
    <location>
        <begin position="6"/>
        <end position="108"/>
    </location>
</feature>
<dbReference type="InterPro" id="IPR051619">
    <property type="entry name" value="TypeII_TA_RNase_PINc/VapC"/>
</dbReference>
<evidence type="ECO:0000313" key="4">
    <source>
        <dbReference type="EMBL" id="QGR16525.1"/>
    </source>
</evidence>
<dbReference type="EMBL" id="CP045484">
    <property type="protein sequence ID" value="QGR16525.1"/>
    <property type="molecule type" value="Genomic_DNA"/>
</dbReference>
<keyword evidence="1" id="KW-0460">Magnesium</keyword>
<name>A0A650CFT5_SULOH</name>
<dbReference type="GeneID" id="42800464"/>
<keyword evidence="5" id="KW-1185">Reference proteome</keyword>
<dbReference type="Pfam" id="PF01850">
    <property type="entry name" value="PIN"/>
    <property type="match status" value="1"/>
</dbReference>
<dbReference type="OrthoDB" id="269293at2157"/>
<dbReference type="InterPro" id="IPR029060">
    <property type="entry name" value="PIN-like_dom_sf"/>
</dbReference>
<sequence length="125" mass="14519">MKGENWDKIIEYIPNGITLDISYYEVLNVISSAKKKKIIDKEKSKILYDAVNELMKSMKVYSSYNYLKEGFEISNEYNISLYDGLFLALALSHNAELLTFSRNQIKVATKLGITYNKDLLMNHEY</sequence>
<dbReference type="EMBL" id="JACHFY010000011">
    <property type="protein sequence ID" value="MBB5254149.1"/>
    <property type="molecule type" value="Genomic_DNA"/>
</dbReference>
<dbReference type="Proteomes" id="UP000427373">
    <property type="component" value="Chromosome"/>
</dbReference>
<evidence type="ECO:0000313" key="5">
    <source>
        <dbReference type="Proteomes" id="UP000427373"/>
    </source>
</evidence>
<dbReference type="PANTHER" id="PTHR35901:SF1">
    <property type="entry name" value="EXONUCLEASE VAPC9"/>
    <property type="match status" value="1"/>
</dbReference>
<dbReference type="Gene3D" id="3.40.50.1010">
    <property type="entry name" value="5'-nuclease"/>
    <property type="match status" value="1"/>
</dbReference>
<dbReference type="AlphaFoldDB" id="A0A650CFT5"/>
<evidence type="ECO:0000256" key="1">
    <source>
        <dbReference type="ARBA" id="ARBA00022842"/>
    </source>
</evidence>
<organism evidence="4 5">
    <name type="scientific">Sulfurisphaera ohwakuensis</name>
    <dbReference type="NCBI Taxonomy" id="69656"/>
    <lineage>
        <taxon>Archaea</taxon>
        <taxon>Thermoproteota</taxon>
        <taxon>Thermoprotei</taxon>
        <taxon>Sulfolobales</taxon>
        <taxon>Sulfolobaceae</taxon>
        <taxon>Sulfurisphaera</taxon>
    </lineage>
</organism>
<proteinExistence type="predicted"/>
<dbReference type="SUPFAM" id="SSF88723">
    <property type="entry name" value="PIN domain-like"/>
    <property type="match status" value="1"/>
</dbReference>
<dbReference type="InterPro" id="IPR044153">
    <property type="entry name" value="PIN_Pae0151-like"/>
</dbReference>
<gene>
    <name evidence="4" type="ORF">D1869_04425</name>
    <name evidence="3" type="ORF">HNQ62_001922</name>
</gene>
<dbReference type="CDD" id="cd09873">
    <property type="entry name" value="PIN_Pae0151-like"/>
    <property type="match status" value="1"/>
</dbReference>
<reference evidence="3 6" key="2">
    <citation type="submission" date="2020-08" db="EMBL/GenBank/DDBJ databases">
        <title>Genomic Encyclopedia of Type Strains, Phase IV (KMG-IV): sequencing the most valuable type-strain genomes for metagenomic binning, comparative biology and taxonomic classification.</title>
        <authorList>
            <person name="Goeker M."/>
        </authorList>
    </citation>
    <scope>NUCLEOTIDE SEQUENCE [LARGE SCALE GENOMIC DNA]</scope>
    <source>
        <strain evidence="3 6">DSM 12421</strain>
    </source>
</reference>
<dbReference type="RefSeq" id="WP_156014081.1">
    <property type="nucleotide sequence ID" value="NZ_CP045484.1"/>
</dbReference>
<evidence type="ECO:0000259" key="2">
    <source>
        <dbReference type="Pfam" id="PF01850"/>
    </source>
</evidence>
<accession>A0A650CFT5</accession>